<dbReference type="Proteomes" id="UP000017246">
    <property type="component" value="Unassembled WGS sequence"/>
</dbReference>
<dbReference type="SMART" id="SM00131">
    <property type="entry name" value="KU"/>
    <property type="match status" value="1"/>
</dbReference>
<reference evidence="4" key="2">
    <citation type="submission" date="2015-11" db="EMBL/GenBank/DDBJ databases">
        <authorList>
            <person name="Zhang Y."/>
            <person name="Guo Z."/>
        </authorList>
    </citation>
    <scope>NUCLEOTIDE SEQUENCE</scope>
</reference>
<evidence type="ECO:0000256" key="1">
    <source>
        <dbReference type="ARBA" id="ARBA00023157"/>
    </source>
</evidence>
<dbReference type="PANTHER" id="PTHR10083">
    <property type="entry name" value="KUNITZ-TYPE PROTEASE INHIBITOR-RELATED"/>
    <property type="match status" value="1"/>
</dbReference>
<dbReference type="InterPro" id="IPR002223">
    <property type="entry name" value="Kunitz_BPTI"/>
</dbReference>
<evidence type="ECO:0000313" key="4">
    <source>
        <dbReference type="EMBL" id="CDS38161.1"/>
    </source>
</evidence>
<dbReference type="Pfam" id="PF00014">
    <property type="entry name" value="Kunitz_BPTI"/>
    <property type="match status" value="1"/>
</dbReference>
<dbReference type="PRINTS" id="PR00759">
    <property type="entry name" value="BASICPTASE"/>
</dbReference>
<name>A0A068Y101_ECHMU</name>
<dbReference type="InterPro" id="IPR036880">
    <property type="entry name" value="Kunitz_BPTI_sf"/>
</dbReference>
<dbReference type="PANTHER" id="PTHR10083:SF374">
    <property type="entry name" value="BPTI_KUNITZ INHIBITOR DOMAIN-CONTAINING PROTEIN"/>
    <property type="match status" value="1"/>
</dbReference>
<dbReference type="InterPro" id="IPR050098">
    <property type="entry name" value="TFPI/VKTCI-like"/>
</dbReference>
<dbReference type="OrthoDB" id="4473401at2759"/>
<feature type="chain" id="PRO_5009741436" evidence="2">
    <location>
        <begin position="21"/>
        <end position="99"/>
    </location>
</feature>
<reference evidence="4" key="1">
    <citation type="journal article" date="2013" name="Nature">
        <title>The genomes of four tapeworm species reveal adaptations to parasitism.</title>
        <authorList>
            <person name="Tsai I.J."/>
            <person name="Zarowiecki M."/>
            <person name="Holroyd N."/>
            <person name="Garciarrubio A."/>
            <person name="Sanchez-Flores A."/>
            <person name="Brooks K.L."/>
            <person name="Tracey A."/>
            <person name="Bobes R.J."/>
            <person name="Fragoso G."/>
            <person name="Sciutto E."/>
            <person name="Aslett M."/>
            <person name="Beasley H."/>
            <person name="Bennett H.M."/>
            <person name="Cai J."/>
            <person name="Camicia F."/>
            <person name="Clark R."/>
            <person name="Cucher M."/>
            <person name="De Silva N."/>
            <person name="Day T.A."/>
            <person name="Deplazes P."/>
            <person name="Estrada K."/>
            <person name="Fernandez C."/>
            <person name="Holland P.W."/>
            <person name="Hou J."/>
            <person name="Hu S."/>
            <person name="Huckvale T."/>
            <person name="Hung S.S."/>
            <person name="Kamenetzky L."/>
            <person name="Keane J.A."/>
            <person name="Kiss F."/>
            <person name="Koziol U."/>
            <person name="Lambert O."/>
            <person name="Liu K."/>
            <person name="Luo X."/>
            <person name="Luo Y."/>
            <person name="Macchiaroli N."/>
            <person name="Nichol S."/>
            <person name="Paps J."/>
            <person name="Parkinson J."/>
            <person name="Pouchkina-Stantcheva N."/>
            <person name="Riddiford N."/>
            <person name="Rosenzvit M."/>
            <person name="Salinas G."/>
            <person name="Wasmuth J.D."/>
            <person name="Zamanian M."/>
            <person name="Zheng Y."/>
            <person name="Cai X."/>
            <person name="Soberon X."/>
            <person name="Olson P.D."/>
            <person name="Laclette J.P."/>
            <person name="Brehm K."/>
            <person name="Berriman M."/>
            <person name="Garciarrubio A."/>
            <person name="Bobes R.J."/>
            <person name="Fragoso G."/>
            <person name="Sanchez-Flores A."/>
            <person name="Estrada K."/>
            <person name="Cevallos M.A."/>
            <person name="Morett E."/>
            <person name="Gonzalez V."/>
            <person name="Portillo T."/>
            <person name="Ochoa-Leyva A."/>
            <person name="Jose M.V."/>
            <person name="Sciutto E."/>
            <person name="Landa A."/>
            <person name="Jimenez L."/>
            <person name="Valdes V."/>
            <person name="Carrero J.C."/>
            <person name="Larralde C."/>
            <person name="Morales-Montor J."/>
            <person name="Limon-Lason J."/>
            <person name="Soberon X."/>
            <person name="Laclette J.P."/>
        </authorList>
    </citation>
    <scope>NUCLEOTIDE SEQUENCE [LARGE SCALE GENOMIC DNA]</scope>
</reference>
<evidence type="ECO:0000313" key="5">
    <source>
        <dbReference type="Proteomes" id="UP000017246"/>
    </source>
</evidence>
<accession>A0A068Y101</accession>
<dbReference type="CDD" id="cd00109">
    <property type="entry name" value="Kunitz-type"/>
    <property type="match status" value="1"/>
</dbReference>
<evidence type="ECO:0000259" key="3">
    <source>
        <dbReference type="PROSITE" id="PS50279"/>
    </source>
</evidence>
<dbReference type="EMBL" id="LN902847">
    <property type="protein sequence ID" value="CDS38161.1"/>
    <property type="molecule type" value="Genomic_DNA"/>
</dbReference>
<dbReference type="OMA" id="IKCAAFM"/>
<keyword evidence="5" id="KW-1185">Reference proteome</keyword>
<dbReference type="PROSITE" id="PS00280">
    <property type="entry name" value="BPTI_KUNITZ_1"/>
    <property type="match status" value="1"/>
</dbReference>
<feature type="domain" description="BPTI/Kunitz inhibitor" evidence="3">
    <location>
        <begin position="25"/>
        <end position="75"/>
    </location>
</feature>
<dbReference type="SUPFAM" id="SSF57362">
    <property type="entry name" value="BPTI-like"/>
    <property type="match status" value="1"/>
</dbReference>
<dbReference type="InterPro" id="IPR020901">
    <property type="entry name" value="Prtase_inh_Kunz-CS"/>
</dbReference>
<dbReference type="GO" id="GO:0004867">
    <property type="term" value="F:serine-type endopeptidase inhibitor activity"/>
    <property type="evidence" value="ECO:0007669"/>
    <property type="project" value="InterPro"/>
</dbReference>
<dbReference type="SMR" id="A0A068Y101"/>
<evidence type="ECO:0000256" key="2">
    <source>
        <dbReference type="SAM" id="SignalP"/>
    </source>
</evidence>
<dbReference type="AlphaFoldDB" id="A0A068Y101"/>
<protein>
    <submittedName>
        <fullName evidence="4">Collagen alpha 1XXVIII chain</fullName>
    </submittedName>
</protein>
<keyword evidence="4" id="KW-0176">Collagen</keyword>
<dbReference type="eggNOG" id="KOG3540">
    <property type="taxonomic scope" value="Eukaryota"/>
</dbReference>
<organism evidence="4 5">
    <name type="scientific">Echinococcus multilocularis</name>
    <name type="common">Fox tapeworm</name>
    <dbReference type="NCBI Taxonomy" id="6211"/>
    <lineage>
        <taxon>Eukaryota</taxon>
        <taxon>Metazoa</taxon>
        <taxon>Spiralia</taxon>
        <taxon>Lophotrochozoa</taxon>
        <taxon>Platyhelminthes</taxon>
        <taxon>Cestoda</taxon>
        <taxon>Eucestoda</taxon>
        <taxon>Cyclophyllidea</taxon>
        <taxon>Taeniidae</taxon>
        <taxon>Echinococcus</taxon>
    </lineage>
</organism>
<dbReference type="GO" id="GO:0005615">
    <property type="term" value="C:extracellular space"/>
    <property type="evidence" value="ECO:0007669"/>
    <property type="project" value="TreeGrafter"/>
</dbReference>
<dbReference type="Gene3D" id="4.10.410.10">
    <property type="entry name" value="Pancreatic trypsin inhibitor Kunitz domain"/>
    <property type="match status" value="1"/>
</dbReference>
<gene>
    <name evidence="4" type="ORF">EmuJ_000548800</name>
</gene>
<sequence>MMAKIIALCILFLFCNASSAVHPACFEPHDVGPCRAYIRSYYYDPQSNTCQLFYYGGCGGTRNRFYSEEACMDACTRRSSSWILKPVPGYDYSSSDESW</sequence>
<keyword evidence="2" id="KW-0732">Signal</keyword>
<proteinExistence type="predicted"/>
<dbReference type="GO" id="GO:0005581">
    <property type="term" value="C:collagen trimer"/>
    <property type="evidence" value="ECO:0007669"/>
    <property type="project" value="UniProtKB-KW"/>
</dbReference>
<dbReference type="STRING" id="6211.A0A068Y101"/>
<feature type="signal peptide" evidence="2">
    <location>
        <begin position="1"/>
        <end position="20"/>
    </location>
</feature>
<keyword evidence="1" id="KW-1015">Disulfide bond</keyword>
<dbReference type="FunFam" id="4.10.410.10:FF:000020">
    <property type="entry name" value="Collagen, type VI, alpha 3"/>
    <property type="match status" value="1"/>
</dbReference>
<dbReference type="PROSITE" id="PS50279">
    <property type="entry name" value="BPTI_KUNITZ_2"/>
    <property type="match status" value="1"/>
</dbReference>